<dbReference type="Proteomes" id="UP000321827">
    <property type="component" value="Unassembled WGS sequence"/>
</dbReference>
<dbReference type="EMBL" id="BJXN01000009">
    <property type="protein sequence ID" value="GEM90104.1"/>
    <property type="molecule type" value="Genomic_DNA"/>
</dbReference>
<protein>
    <submittedName>
        <fullName evidence="4">Carbohydrate kinase</fullName>
    </submittedName>
</protein>
<evidence type="ECO:0000313" key="5">
    <source>
        <dbReference type="Proteomes" id="UP000321827"/>
    </source>
</evidence>
<dbReference type="CDD" id="cd01166">
    <property type="entry name" value="KdgK"/>
    <property type="match status" value="1"/>
</dbReference>
<keyword evidence="2 4" id="KW-0418">Kinase</keyword>
<dbReference type="InterPro" id="IPR011611">
    <property type="entry name" value="PfkB_dom"/>
</dbReference>
<dbReference type="OrthoDB" id="9813569at2"/>
<keyword evidence="1" id="KW-0808">Transferase</keyword>
<comment type="caution">
    <text evidence="4">The sequence shown here is derived from an EMBL/GenBank/DDBJ whole genome shotgun (WGS) entry which is preliminary data.</text>
</comment>
<accession>A0A511RKA3</accession>
<dbReference type="GO" id="GO:0016301">
    <property type="term" value="F:kinase activity"/>
    <property type="evidence" value="ECO:0007669"/>
    <property type="project" value="UniProtKB-KW"/>
</dbReference>
<dbReference type="Pfam" id="PF00294">
    <property type="entry name" value="PfkB"/>
    <property type="match status" value="1"/>
</dbReference>
<dbReference type="PANTHER" id="PTHR10584:SF167">
    <property type="entry name" value="PFKB DOMAIN PROTEIN"/>
    <property type="match status" value="1"/>
</dbReference>
<sequence length="311" mass="32934">MAESLDVLALGDFAWDVLIHTDAPLAPGGDTFGQVELQPGGSAANVAVWARRCGARAGFVGKIGRDRFGELARENLAEEGVEARLSETSSRPTGVVAVWVDHTGQRSMVSGQGADFLLTEADLPTDLESANHLHLTGWSLFTDPPRKAALSAARRAKAAGRTLSLDPASFQLIEEAGPSAFVRMTAALDLDVVFPNYDEGRILTGERDPEAMARRLAELYPSAVVALKLDAKGALVGKDGRFTHLPPTPDRATDATGAGDAFAGAFLARWARGQGPEEAARFAVVVSGWVVARRGARPPLDARMKEHCGVS</sequence>
<feature type="domain" description="Carbohydrate kinase PfkB" evidence="3">
    <location>
        <begin position="7"/>
        <end position="301"/>
    </location>
</feature>
<reference evidence="4 5" key="1">
    <citation type="submission" date="2019-07" db="EMBL/GenBank/DDBJ databases">
        <title>Whole genome shotgun sequence of Oceanithermus desulfurans NBRC 100063.</title>
        <authorList>
            <person name="Hosoyama A."/>
            <person name="Uohara A."/>
            <person name="Ohji S."/>
            <person name="Ichikawa N."/>
        </authorList>
    </citation>
    <scope>NUCLEOTIDE SEQUENCE [LARGE SCALE GENOMIC DNA]</scope>
    <source>
        <strain evidence="4 5">NBRC 100063</strain>
    </source>
</reference>
<evidence type="ECO:0000313" key="4">
    <source>
        <dbReference type="EMBL" id="GEM90104.1"/>
    </source>
</evidence>
<evidence type="ECO:0000256" key="2">
    <source>
        <dbReference type="ARBA" id="ARBA00022777"/>
    </source>
</evidence>
<evidence type="ECO:0000259" key="3">
    <source>
        <dbReference type="Pfam" id="PF00294"/>
    </source>
</evidence>
<dbReference type="PANTHER" id="PTHR10584">
    <property type="entry name" value="SUGAR KINASE"/>
    <property type="match status" value="1"/>
</dbReference>
<dbReference type="AlphaFoldDB" id="A0A511RKA3"/>
<dbReference type="RefSeq" id="WP_147147551.1">
    <property type="nucleotide sequence ID" value="NZ_BJXN01000009.1"/>
</dbReference>
<organism evidence="4 5">
    <name type="scientific">Oceanithermus desulfurans NBRC 100063</name>
    <dbReference type="NCBI Taxonomy" id="1227550"/>
    <lineage>
        <taxon>Bacteria</taxon>
        <taxon>Thermotogati</taxon>
        <taxon>Deinococcota</taxon>
        <taxon>Deinococci</taxon>
        <taxon>Thermales</taxon>
        <taxon>Thermaceae</taxon>
        <taxon>Oceanithermus</taxon>
    </lineage>
</organism>
<evidence type="ECO:0000256" key="1">
    <source>
        <dbReference type="ARBA" id="ARBA00022679"/>
    </source>
</evidence>
<dbReference type="InterPro" id="IPR029056">
    <property type="entry name" value="Ribokinase-like"/>
</dbReference>
<proteinExistence type="predicted"/>
<name>A0A511RKA3_9DEIN</name>
<gene>
    <name evidence="4" type="ORF">ODE01S_15380</name>
</gene>
<dbReference type="SUPFAM" id="SSF53613">
    <property type="entry name" value="Ribokinase-like"/>
    <property type="match status" value="1"/>
</dbReference>
<dbReference type="Gene3D" id="3.40.1190.20">
    <property type="match status" value="1"/>
</dbReference>